<proteinExistence type="inferred from homology"/>
<dbReference type="Pfam" id="PF01161">
    <property type="entry name" value="PBP"/>
    <property type="match status" value="1"/>
</dbReference>
<gene>
    <name evidence="3" type="ORF">FB475_5312</name>
</gene>
<dbReference type="AlphaFoldDB" id="A0A542EAP3"/>
<sequence length="151" mass="15377">MTAPASIEVTSTAFREGGAIPRKYTCDGAGTSPPLAWRGTPAAAKALAIVVDDPDAPSGTFTHWIVLDLDPKVTSLEEGAPPPGGKQASNSAGKASYFGPCPPSGTHHYRFTVYALSAPTGLAAGAKLGAALQAINKNAIASGRLTGLYQR</sequence>
<evidence type="ECO:0000256" key="1">
    <source>
        <dbReference type="ARBA" id="ARBA00007120"/>
    </source>
</evidence>
<accession>A0A542EAP3</accession>
<comment type="similarity">
    <text evidence="1">Belongs to the UPF0098 family.</text>
</comment>
<dbReference type="EMBL" id="VFMM01000002">
    <property type="protein sequence ID" value="TQJ12369.1"/>
    <property type="molecule type" value="Genomic_DNA"/>
</dbReference>
<name>A0A542EAP3_9ACTN</name>
<dbReference type="PANTHER" id="PTHR30289:SF1">
    <property type="entry name" value="PEBP (PHOSPHATIDYLETHANOLAMINE-BINDING PROTEIN) FAMILY PROTEIN"/>
    <property type="match status" value="1"/>
</dbReference>
<evidence type="ECO:0000313" key="4">
    <source>
        <dbReference type="Proteomes" id="UP000316298"/>
    </source>
</evidence>
<feature type="region of interest" description="Disordered" evidence="2">
    <location>
        <begin position="75"/>
        <end position="96"/>
    </location>
</feature>
<keyword evidence="4" id="KW-1185">Reference proteome</keyword>
<dbReference type="InterPro" id="IPR036610">
    <property type="entry name" value="PEBP-like_sf"/>
</dbReference>
<dbReference type="NCBIfam" id="TIGR00481">
    <property type="entry name" value="YbhB/YbcL family Raf kinase inhibitor-like protein"/>
    <property type="match status" value="1"/>
</dbReference>
<dbReference type="Proteomes" id="UP000316298">
    <property type="component" value="Unassembled WGS sequence"/>
</dbReference>
<comment type="caution">
    <text evidence="3">The sequence shown here is derived from an EMBL/GenBank/DDBJ whole genome shotgun (WGS) entry which is preliminary data.</text>
</comment>
<dbReference type="SUPFAM" id="SSF49777">
    <property type="entry name" value="PEBP-like"/>
    <property type="match status" value="1"/>
</dbReference>
<dbReference type="RefSeq" id="WP_185759439.1">
    <property type="nucleotide sequence ID" value="NZ_BAAAKA010000043.1"/>
</dbReference>
<evidence type="ECO:0000256" key="2">
    <source>
        <dbReference type="SAM" id="MobiDB-lite"/>
    </source>
</evidence>
<dbReference type="CDD" id="cd00865">
    <property type="entry name" value="PEBP_bact_arch"/>
    <property type="match status" value="1"/>
</dbReference>
<dbReference type="InterPro" id="IPR008914">
    <property type="entry name" value="PEBP"/>
</dbReference>
<evidence type="ECO:0000313" key="3">
    <source>
        <dbReference type="EMBL" id="TQJ12369.1"/>
    </source>
</evidence>
<reference evidence="3 4" key="1">
    <citation type="submission" date="2019-06" db="EMBL/GenBank/DDBJ databases">
        <title>Sequencing the genomes of 1000 actinobacteria strains.</title>
        <authorList>
            <person name="Klenk H.-P."/>
        </authorList>
    </citation>
    <scope>NUCLEOTIDE SEQUENCE [LARGE SCALE GENOMIC DNA]</scope>
    <source>
        <strain evidence="3 4">DSM 17305</strain>
    </source>
</reference>
<organism evidence="3 4">
    <name type="scientific">Kribbella jejuensis</name>
    <dbReference type="NCBI Taxonomy" id="236068"/>
    <lineage>
        <taxon>Bacteria</taxon>
        <taxon>Bacillati</taxon>
        <taxon>Actinomycetota</taxon>
        <taxon>Actinomycetes</taxon>
        <taxon>Propionibacteriales</taxon>
        <taxon>Kribbellaceae</taxon>
        <taxon>Kribbella</taxon>
    </lineage>
</organism>
<dbReference type="InterPro" id="IPR005247">
    <property type="entry name" value="YbhB_YbcL/LppC-like"/>
</dbReference>
<protein>
    <submittedName>
        <fullName evidence="3">PBP family phospholipid-binding protein</fullName>
    </submittedName>
</protein>
<dbReference type="PANTHER" id="PTHR30289">
    <property type="entry name" value="UNCHARACTERIZED PROTEIN YBCL-RELATED"/>
    <property type="match status" value="1"/>
</dbReference>
<dbReference type="Gene3D" id="3.90.280.10">
    <property type="entry name" value="PEBP-like"/>
    <property type="match status" value="1"/>
</dbReference>